<evidence type="ECO:0000256" key="2">
    <source>
        <dbReference type="ARBA" id="ARBA00007441"/>
    </source>
</evidence>
<comment type="similarity">
    <text evidence="2">Belongs to the class-I pyridoxal-phosphate-dependent aminotransferase family.</text>
</comment>
<dbReference type="Gene3D" id="3.40.640.10">
    <property type="entry name" value="Type I PLP-dependent aspartate aminotransferase-like (Major domain)"/>
    <property type="match status" value="1"/>
</dbReference>
<proteinExistence type="inferred from homology"/>
<dbReference type="InterPro" id="IPR015422">
    <property type="entry name" value="PyrdxlP-dep_Trfase_small"/>
</dbReference>
<dbReference type="Pfam" id="PF00155">
    <property type="entry name" value="Aminotran_1_2"/>
    <property type="match status" value="1"/>
</dbReference>
<dbReference type="Proteomes" id="UP001195483">
    <property type="component" value="Unassembled WGS sequence"/>
</dbReference>
<dbReference type="GO" id="GO:0030170">
    <property type="term" value="F:pyridoxal phosphate binding"/>
    <property type="evidence" value="ECO:0007669"/>
    <property type="project" value="InterPro"/>
</dbReference>
<dbReference type="PANTHER" id="PTHR46383:SF1">
    <property type="entry name" value="ASPARTATE AMINOTRANSFERASE"/>
    <property type="match status" value="1"/>
</dbReference>
<name>A0AAE0SNG1_9BIVA</name>
<evidence type="ECO:0000259" key="6">
    <source>
        <dbReference type="Pfam" id="PF00155"/>
    </source>
</evidence>
<protein>
    <recommendedName>
        <fullName evidence="6">Aminotransferase class I/classII large domain-containing protein</fullName>
    </recommendedName>
</protein>
<dbReference type="CDD" id="cd00609">
    <property type="entry name" value="AAT_like"/>
    <property type="match status" value="1"/>
</dbReference>
<reference evidence="7" key="2">
    <citation type="journal article" date="2021" name="Genome Biol. Evol.">
        <title>Developing a high-quality reference genome for a parasitic bivalve with doubly uniparental inheritance (Bivalvia: Unionida).</title>
        <authorList>
            <person name="Smith C.H."/>
        </authorList>
    </citation>
    <scope>NUCLEOTIDE SEQUENCE</scope>
    <source>
        <strain evidence="7">CHS0354</strain>
        <tissue evidence="7">Mantle</tissue>
    </source>
</reference>
<evidence type="ECO:0000256" key="1">
    <source>
        <dbReference type="ARBA" id="ARBA00001933"/>
    </source>
</evidence>
<dbReference type="EMBL" id="JAEAOA010002366">
    <property type="protein sequence ID" value="KAK3595062.1"/>
    <property type="molecule type" value="Genomic_DNA"/>
</dbReference>
<dbReference type="SUPFAM" id="SSF53383">
    <property type="entry name" value="PLP-dependent transferases"/>
    <property type="match status" value="1"/>
</dbReference>
<dbReference type="GO" id="GO:0008483">
    <property type="term" value="F:transaminase activity"/>
    <property type="evidence" value="ECO:0007669"/>
    <property type="project" value="UniProtKB-KW"/>
</dbReference>
<evidence type="ECO:0000313" key="7">
    <source>
        <dbReference type="EMBL" id="KAK3595062.1"/>
    </source>
</evidence>
<dbReference type="PROSITE" id="PS00105">
    <property type="entry name" value="AA_TRANSFER_CLASS_1"/>
    <property type="match status" value="1"/>
</dbReference>
<dbReference type="Gene3D" id="3.90.1150.10">
    <property type="entry name" value="Aspartate Aminotransferase, domain 1"/>
    <property type="match status" value="1"/>
</dbReference>
<keyword evidence="8" id="KW-1185">Reference proteome</keyword>
<evidence type="ECO:0000256" key="4">
    <source>
        <dbReference type="ARBA" id="ARBA00022679"/>
    </source>
</evidence>
<comment type="caution">
    <text evidence="7">The sequence shown here is derived from an EMBL/GenBank/DDBJ whole genome shotgun (WGS) entry which is preliminary data.</text>
</comment>
<dbReference type="InterPro" id="IPR050596">
    <property type="entry name" value="AspAT/PAT-like"/>
</dbReference>
<keyword evidence="4" id="KW-0808">Transferase</keyword>
<reference evidence="7" key="1">
    <citation type="journal article" date="2021" name="Genome Biol. Evol.">
        <title>A High-Quality Reference Genome for a Parasitic Bivalve with Doubly Uniparental Inheritance (Bivalvia: Unionida).</title>
        <authorList>
            <person name="Smith C.H."/>
        </authorList>
    </citation>
    <scope>NUCLEOTIDE SEQUENCE</scope>
    <source>
        <strain evidence="7">CHS0354</strain>
    </source>
</reference>
<sequence>MASLVSNEFQNYAPASNLLQNERIRNLMESGIRIYHFGFGQSPFPVMETAVEALRENAGQNAYLPVTGLPGLRQCIADFHVRYDGISVDPGDIIVGPGSKELIFLLLRVFQGDIIVISPSWTTYKPQIILARHTPHIIHTSMSTDWKITPESLSMFLEAYNLSKNKLLILNNPDNPTGTSYSESELQELSKIFRENNILVLSDEIYARLRFDQGHFTIAKVYPEGTILSSGLSKWASAGGWRLGYHIYPPGLSELREAVRSGASHTYTCAAAPVQYASVKMLKDVSGCHDYILHTTRIMDVVSDFCYRELTSIGVKALKPTAGYYIFPDFSIIRDKLRRYGIDTCEQMCEAMLEECAVAVIAGGPAFLRPLDELTVRLCFVNFDGTKALCESRKNGLQTKLQDNFILEHCRPVYEGIQALKSWVLKKLEI</sequence>
<feature type="domain" description="Aminotransferase class I/classII large" evidence="6">
    <location>
        <begin position="37"/>
        <end position="382"/>
    </location>
</feature>
<dbReference type="PANTHER" id="PTHR46383">
    <property type="entry name" value="ASPARTATE AMINOTRANSFERASE"/>
    <property type="match status" value="1"/>
</dbReference>
<dbReference type="AlphaFoldDB" id="A0AAE0SNG1"/>
<evidence type="ECO:0000313" key="8">
    <source>
        <dbReference type="Proteomes" id="UP001195483"/>
    </source>
</evidence>
<dbReference type="InterPro" id="IPR004839">
    <property type="entry name" value="Aminotransferase_I/II_large"/>
</dbReference>
<evidence type="ECO:0000256" key="5">
    <source>
        <dbReference type="ARBA" id="ARBA00022898"/>
    </source>
</evidence>
<dbReference type="InterPro" id="IPR004838">
    <property type="entry name" value="NHTrfase_class1_PyrdxlP-BS"/>
</dbReference>
<comment type="cofactor">
    <cofactor evidence="1">
        <name>pyridoxal 5'-phosphate</name>
        <dbReference type="ChEBI" id="CHEBI:597326"/>
    </cofactor>
</comment>
<dbReference type="InterPro" id="IPR015424">
    <property type="entry name" value="PyrdxlP-dep_Trfase"/>
</dbReference>
<keyword evidence="3" id="KW-0032">Aminotransferase</keyword>
<keyword evidence="5" id="KW-0663">Pyridoxal phosphate</keyword>
<reference evidence="7" key="3">
    <citation type="submission" date="2023-05" db="EMBL/GenBank/DDBJ databases">
        <authorList>
            <person name="Smith C.H."/>
        </authorList>
    </citation>
    <scope>NUCLEOTIDE SEQUENCE</scope>
    <source>
        <strain evidence="7">CHS0354</strain>
        <tissue evidence="7">Mantle</tissue>
    </source>
</reference>
<dbReference type="GO" id="GO:0006520">
    <property type="term" value="P:amino acid metabolic process"/>
    <property type="evidence" value="ECO:0007669"/>
    <property type="project" value="InterPro"/>
</dbReference>
<dbReference type="InterPro" id="IPR015421">
    <property type="entry name" value="PyrdxlP-dep_Trfase_major"/>
</dbReference>
<gene>
    <name evidence="7" type="ORF">CHS0354_043158</name>
</gene>
<evidence type="ECO:0000256" key="3">
    <source>
        <dbReference type="ARBA" id="ARBA00022576"/>
    </source>
</evidence>
<accession>A0AAE0SNG1</accession>
<organism evidence="7 8">
    <name type="scientific">Potamilus streckersoni</name>
    <dbReference type="NCBI Taxonomy" id="2493646"/>
    <lineage>
        <taxon>Eukaryota</taxon>
        <taxon>Metazoa</taxon>
        <taxon>Spiralia</taxon>
        <taxon>Lophotrochozoa</taxon>
        <taxon>Mollusca</taxon>
        <taxon>Bivalvia</taxon>
        <taxon>Autobranchia</taxon>
        <taxon>Heteroconchia</taxon>
        <taxon>Palaeoheterodonta</taxon>
        <taxon>Unionida</taxon>
        <taxon>Unionoidea</taxon>
        <taxon>Unionidae</taxon>
        <taxon>Ambleminae</taxon>
        <taxon>Lampsilini</taxon>
        <taxon>Potamilus</taxon>
    </lineage>
</organism>